<dbReference type="GeneID" id="63808960"/>
<dbReference type="AlphaFoldDB" id="A0A1Y1VWL5"/>
<keyword evidence="2" id="KW-0813">Transport</keyword>
<evidence type="ECO:0000313" key="6">
    <source>
        <dbReference type="EMBL" id="ORX65681.1"/>
    </source>
</evidence>
<dbReference type="STRING" id="61395.A0A1Y1VWL5"/>
<dbReference type="PANTHER" id="PTHR15922">
    <property type="entry name" value="NEUROBLASTOMA-AMPLIFIED SEQUENCE"/>
    <property type="match status" value="1"/>
</dbReference>
<name>A0A1Y1VWL5_9FUNG</name>
<dbReference type="Pfam" id="PF08314">
    <property type="entry name" value="Sec39"/>
    <property type="match status" value="1"/>
</dbReference>
<protein>
    <recommendedName>
        <fullName evidence="5">Sec39 domain-containing protein</fullName>
    </recommendedName>
</protein>
<dbReference type="GO" id="GO:0015031">
    <property type="term" value="P:protein transport"/>
    <property type="evidence" value="ECO:0007669"/>
    <property type="project" value="UniProtKB-KW"/>
</dbReference>
<keyword evidence="7" id="KW-1185">Reference proteome</keyword>
<evidence type="ECO:0000256" key="3">
    <source>
        <dbReference type="ARBA" id="ARBA00022824"/>
    </source>
</evidence>
<evidence type="ECO:0000256" key="1">
    <source>
        <dbReference type="ARBA" id="ARBA00004240"/>
    </source>
</evidence>
<dbReference type="OrthoDB" id="27490at2759"/>
<proteinExistence type="predicted"/>
<sequence length="408" mass="44898">MDGGLMRAAQQCLDVLPARWQDDPAVQHERQLIDAAHLTWTLQQSGSSIFNRGRGADSGVLPIEIRLAADLYELIKCILDRQPQGYKKPRIVKEIANKLRGVNESKGLRNLGVGSVSDAFVTGLLLDAATAQRDYSAAYEFARQLGNARTVLDQALKAVEAYRSAQLLHEARVGIERPVEVRAVEQAWTACVRLADAWGDSSGVGEKRLEVISLALSLCPTGKIPELLKLWNQVQTDVLDSRADVLLPWVESASAEASILDVMVGSQHEVAEDQGQRSVAGESVDFESMRTFDPAIIKSSLRQASDSHTRCGLLMEWLEFAMTTAKEPKTDKAAAYKARVEAEIVQKHTAKACKVLADKVVLQLDQTNYFAMETFYAFLARCLERNGDSEGAEQAGVRSELARGIRRC</sequence>
<dbReference type="InterPro" id="IPR013244">
    <property type="entry name" value="Sec39_domain"/>
</dbReference>
<dbReference type="PANTHER" id="PTHR15922:SF2">
    <property type="entry name" value="NBAS SUBUNIT OF NRZ TETHERING COMPLEX"/>
    <property type="match status" value="1"/>
</dbReference>
<dbReference type="EMBL" id="MCFD01000023">
    <property type="protein sequence ID" value="ORX65681.1"/>
    <property type="molecule type" value="Genomic_DNA"/>
</dbReference>
<reference evidence="6 7" key="1">
    <citation type="submission" date="2016-07" db="EMBL/GenBank/DDBJ databases">
        <title>Pervasive Adenine N6-methylation of Active Genes in Fungi.</title>
        <authorList>
            <consortium name="DOE Joint Genome Institute"/>
            <person name="Mondo S.J."/>
            <person name="Dannebaum R.O."/>
            <person name="Kuo R.C."/>
            <person name="Labutti K."/>
            <person name="Haridas S."/>
            <person name="Kuo A."/>
            <person name="Salamov A."/>
            <person name="Ahrendt S.R."/>
            <person name="Lipzen A."/>
            <person name="Sullivan W."/>
            <person name="Andreopoulos W.B."/>
            <person name="Clum A."/>
            <person name="Lindquist E."/>
            <person name="Daum C."/>
            <person name="Ramamoorthy G.K."/>
            <person name="Gryganskyi A."/>
            <person name="Culley D."/>
            <person name="Magnuson J.K."/>
            <person name="James T.Y."/>
            <person name="O'Malley M.A."/>
            <person name="Stajich J.E."/>
            <person name="Spatafora J.W."/>
            <person name="Visel A."/>
            <person name="Grigoriev I.V."/>
        </authorList>
    </citation>
    <scope>NUCLEOTIDE SEQUENCE [LARGE SCALE GENOMIC DNA]</scope>
    <source>
        <strain evidence="6 7">ATCC 12442</strain>
    </source>
</reference>
<keyword evidence="3" id="KW-0256">Endoplasmic reticulum</keyword>
<feature type="domain" description="Sec39" evidence="5">
    <location>
        <begin position="4"/>
        <end position="236"/>
    </location>
</feature>
<dbReference type="GO" id="GO:0000149">
    <property type="term" value="F:SNARE binding"/>
    <property type="evidence" value="ECO:0007669"/>
    <property type="project" value="TreeGrafter"/>
</dbReference>
<accession>A0A1Y1VWL5</accession>
<dbReference type="GO" id="GO:0070939">
    <property type="term" value="C:Dsl1/NZR complex"/>
    <property type="evidence" value="ECO:0007669"/>
    <property type="project" value="TreeGrafter"/>
</dbReference>
<evidence type="ECO:0000259" key="5">
    <source>
        <dbReference type="Pfam" id="PF08314"/>
    </source>
</evidence>
<comment type="subcellular location">
    <subcellularLocation>
        <location evidence="1">Endoplasmic reticulum</location>
    </subcellularLocation>
</comment>
<dbReference type="GO" id="GO:0006890">
    <property type="term" value="P:retrograde vesicle-mediated transport, Golgi to endoplasmic reticulum"/>
    <property type="evidence" value="ECO:0007669"/>
    <property type="project" value="InterPro"/>
</dbReference>
<keyword evidence="4" id="KW-0653">Protein transport</keyword>
<evidence type="ECO:0000313" key="7">
    <source>
        <dbReference type="Proteomes" id="UP000193922"/>
    </source>
</evidence>
<organism evidence="6 7">
    <name type="scientific">Linderina pennispora</name>
    <dbReference type="NCBI Taxonomy" id="61395"/>
    <lineage>
        <taxon>Eukaryota</taxon>
        <taxon>Fungi</taxon>
        <taxon>Fungi incertae sedis</taxon>
        <taxon>Zoopagomycota</taxon>
        <taxon>Kickxellomycotina</taxon>
        <taxon>Kickxellomycetes</taxon>
        <taxon>Kickxellales</taxon>
        <taxon>Kickxellaceae</taxon>
        <taxon>Linderina</taxon>
    </lineage>
</organism>
<evidence type="ECO:0000256" key="4">
    <source>
        <dbReference type="ARBA" id="ARBA00022927"/>
    </source>
</evidence>
<evidence type="ECO:0000256" key="2">
    <source>
        <dbReference type="ARBA" id="ARBA00022448"/>
    </source>
</evidence>
<dbReference type="RefSeq" id="XP_040739792.1">
    <property type="nucleotide sequence ID" value="XM_040892312.1"/>
</dbReference>
<gene>
    <name evidence="6" type="ORF">DL89DRAFT_98416</name>
</gene>
<comment type="caution">
    <text evidence="6">The sequence shown here is derived from an EMBL/GenBank/DDBJ whole genome shotgun (WGS) entry which is preliminary data.</text>
</comment>
<dbReference type="Proteomes" id="UP000193922">
    <property type="component" value="Unassembled WGS sequence"/>
</dbReference>